<proteinExistence type="predicted"/>
<evidence type="ECO:0000313" key="3">
    <source>
        <dbReference type="EMBL" id="CAG2250442.1"/>
    </source>
</evidence>
<evidence type="ECO:0000256" key="1">
    <source>
        <dbReference type="SAM" id="MobiDB-lite"/>
    </source>
</evidence>
<feature type="region of interest" description="Disordered" evidence="1">
    <location>
        <begin position="319"/>
        <end position="338"/>
    </location>
</feature>
<sequence length="338" mass="37083">MVNGTCNNLYMVNSSGYNMVSYTPDSRSSEYDMLCSTDIVIPDYAFQMKLNVSNIFGDPVVRTARSVYRPTSVELNVIASSDDVPIGNERVVTYEVTNTGANIDSYIVQISDDHSYVLAPDSMNHTLGPGEKTEGNFTLLPNSTIGLFKYTVAVFVNSSAEVKQTISRTLIVTDIQRPNCNVLMTSGECNVPSLNTANCSKYAWSAKAEVTFKGTQLESPVAVNISGNCCNPSLSISAVDVDGYISQCHFELSNGLPVQSVEPIIEQVIHPILNTNIFSKTFAVIVAVSVCFVVLCIVIFAGVITYKYFGQTKRMKEKHVNSKTHAQNRTRKEVENKT</sequence>
<reference evidence="3" key="1">
    <citation type="submission" date="2021-03" db="EMBL/GenBank/DDBJ databases">
        <authorList>
            <person name="Bekaert M."/>
        </authorList>
    </citation>
    <scope>NUCLEOTIDE SEQUENCE</scope>
</reference>
<keyword evidence="2" id="KW-1133">Transmembrane helix</keyword>
<accession>A0A8S3UY16</accession>
<gene>
    <name evidence="3" type="ORF">MEDL_62153</name>
</gene>
<dbReference type="Proteomes" id="UP000683360">
    <property type="component" value="Unassembled WGS sequence"/>
</dbReference>
<organism evidence="3 4">
    <name type="scientific">Mytilus edulis</name>
    <name type="common">Blue mussel</name>
    <dbReference type="NCBI Taxonomy" id="6550"/>
    <lineage>
        <taxon>Eukaryota</taxon>
        <taxon>Metazoa</taxon>
        <taxon>Spiralia</taxon>
        <taxon>Lophotrochozoa</taxon>
        <taxon>Mollusca</taxon>
        <taxon>Bivalvia</taxon>
        <taxon>Autobranchia</taxon>
        <taxon>Pteriomorphia</taxon>
        <taxon>Mytilida</taxon>
        <taxon>Mytiloidea</taxon>
        <taxon>Mytilidae</taxon>
        <taxon>Mytilinae</taxon>
        <taxon>Mytilus</taxon>
    </lineage>
</organism>
<evidence type="ECO:0000313" key="4">
    <source>
        <dbReference type="Proteomes" id="UP000683360"/>
    </source>
</evidence>
<evidence type="ECO:0000256" key="2">
    <source>
        <dbReference type="SAM" id="Phobius"/>
    </source>
</evidence>
<keyword evidence="4" id="KW-1185">Reference proteome</keyword>
<keyword evidence="2" id="KW-0812">Transmembrane</keyword>
<name>A0A8S3UY16_MYTED</name>
<dbReference type="AlphaFoldDB" id="A0A8S3UY16"/>
<dbReference type="OrthoDB" id="301415at2759"/>
<keyword evidence="2" id="KW-0472">Membrane</keyword>
<protein>
    <submittedName>
        <fullName evidence="3">Uncharacterized protein</fullName>
    </submittedName>
</protein>
<feature type="transmembrane region" description="Helical" evidence="2">
    <location>
        <begin position="282"/>
        <end position="309"/>
    </location>
</feature>
<dbReference type="EMBL" id="CAJPWZ010003050">
    <property type="protein sequence ID" value="CAG2250442.1"/>
    <property type="molecule type" value="Genomic_DNA"/>
</dbReference>
<comment type="caution">
    <text evidence="3">The sequence shown here is derived from an EMBL/GenBank/DDBJ whole genome shotgun (WGS) entry which is preliminary data.</text>
</comment>